<dbReference type="InterPro" id="IPR010634">
    <property type="entry name" value="DUF1223"/>
</dbReference>
<dbReference type="Pfam" id="PF06764">
    <property type="entry name" value="DUF1223"/>
    <property type="match status" value="1"/>
</dbReference>
<dbReference type="PANTHER" id="PTHR36057:SF1">
    <property type="entry name" value="LIPOPROTEIN LIPID ATTACHMENT SITE-LIKE PROTEIN, PUTATIVE (DUF1223)-RELATED"/>
    <property type="match status" value="1"/>
</dbReference>
<gene>
    <name evidence="2" type="ORF">ACMU_17885</name>
</gene>
<dbReference type="PANTHER" id="PTHR36057">
    <property type="match status" value="1"/>
</dbReference>
<protein>
    <submittedName>
        <fullName evidence="2">Uncharacterized protein</fullName>
    </submittedName>
</protein>
<proteinExistence type="predicted"/>
<dbReference type="RefSeq" id="WP_035261428.1">
    <property type="nucleotide sequence ID" value="NZ_JFKE01000007.1"/>
</dbReference>
<dbReference type="InterPro" id="IPR036249">
    <property type="entry name" value="Thioredoxin-like_sf"/>
</dbReference>
<dbReference type="AlphaFoldDB" id="A0A037ZEL0"/>
<comment type="caution">
    <text evidence="2">The sequence shown here is derived from an EMBL/GenBank/DDBJ whole genome shotgun (WGS) entry which is preliminary data.</text>
</comment>
<evidence type="ECO:0000256" key="1">
    <source>
        <dbReference type="SAM" id="SignalP"/>
    </source>
</evidence>
<feature type="signal peptide" evidence="1">
    <location>
        <begin position="1"/>
        <end position="23"/>
    </location>
</feature>
<evidence type="ECO:0000313" key="3">
    <source>
        <dbReference type="Proteomes" id="UP000026249"/>
    </source>
</evidence>
<sequence>MSRLTNAIAALGLSLAGAIAAQAEQVIVVELFTSQGCSSCPPADELMVELAGRNDVVALALHVDYWDYIGWKDEFADPAYTQRQKLYARAAGSRSIYTPQFVVQGVDHVVGYRPMDLAQVITQHYMQQQKSEIALTVDVQDGVVSVDPSGAVPEGAVLQIVTYKPEESVSIRRGENAGRTITYANIVTSWSLVDSWVGDAVSVPLTPAPGDQVVAIMQSAQMGRILAAARP</sequence>
<name>A0A037ZEL0_9RHOB</name>
<reference evidence="2 3" key="1">
    <citation type="submission" date="2014-03" db="EMBL/GenBank/DDBJ databases">
        <title>Draft Genome Sequence of Actibacterium mucosum KCTC 23349, a Marine Alphaproteobacterium with Complex Ionic Requirements Isolated from Mediterranean Seawater at Malvarrosa Beach, Valencia, Spain.</title>
        <authorList>
            <person name="Arahal D.R."/>
            <person name="Shao Z."/>
            <person name="Lai Q."/>
            <person name="Pujalte M.J."/>
        </authorList>
    </citation>
    <scope>NUCLEOTIDE SEQUENCE [LARGE SCALE GENOMIC DNA]</scope>
    <source>
        <strain evidence="2 3">KCTC 23349</strain>
    </source>
</reference>
<accession>A0A037ZEL0</accession>
<dbReference type="EMBL" id="JFKE01000007">
    <property type="protein sequence ID" value="KAJ54577.1"/>
    <property type="molecule type" value="Genomic_DNA"/>
</dbReference>
<keyword evidence="1" id="KW-0732">Signal</keyword>
<keyword evidence="3" id="KW-1185">Reference proteome</keyword>
<dbReference type="Proteomes" id="UP000026249">
    <property type="component" value="Unassembled WGS sequence"/>
</dbReference>
<organism evidence="2 3">
    <name type="scientific">Actibacterium mucosum KCTC 23349</name>
    <dbReference type="NCBI Taxonomy" id="1454373"/>
    <lineage>
        <taxon>Bacteria</taxon>
        <taxon>Pseudomonadati</taxon>
        <taxon>Pseudomonadota</taxon>
        <taxon>Alphaproteobacteria</taxon>
        <taxon>Rhodobacterales</taxon>
        <taxon>Roseobacteraceae</taxon>
        <taxon>Actibacterium</taxon>
    </lineage>
</organism>
<feature type="chain" id="PRO_5001559487" evidence="1">
    <location>
        <begin position="24"/>
        <end position="231"/>
    </location>
</feature>
<dbReference type="STRING" id="1454373.ACMU_17885"/>
<dbReference type="OrthoDB" id="9808254at2"/>
<evidence type="ECO:0000313" key="2">
    <source>
        <dbReference type="EMBL" id="KAJ54577.1"/>
    </source>
</evidence>
<dbReference type="SUPFAM" id="SSF52833">
    <property type="entry name" value="Thioredoxin-like"/>
    <property type="match status" value="1"/>
</dbReference>